<feature type="domain" description="RNA 2-O ribose methyltransferase substrate binding" evidence="4">
    <location>
        <begin position="31"/>
        <end position="100"/>
    </location>
</feature>
<dbReference type="GO" id="GO:0032259">
    <property type="term" value="P:methylation"/>
    <property type="evidence" value="ECO:0007669"/>
    <property type="project" value="UniProtKB-KW"/>
</dbReference>
<evidence type="ECO:0000256" key="1">
    <source>
        <dbReference type="ARBA" id="ARBA00007228"/>
    </source>
</evidence>
<dbReference type="EMBL" id="WKKI01000007">
    <property type="protein sequence ID" value="MRX71791.1"/>
    <property type="molecule type" value="Genomic_DNA"/>
</dbReference>
<dbReference type="SMART" id="SM00967">
    <property type="entry name" value="SpoU_sub_bind"/>
    <property type="match status" value="1"/>
</dbReference>
<keyword evidence="6" id="KW-1185">Reference proteome</keyword>
<evidence type="ECO:0000259" key="4">
    <source>
        <dbReference type="SMART" id="SM00967"/>
    </source>
</evidence>
<dbReference type="RefSeq" id="WP_343031430.1">
    <property type="nucleotide sequence ID" value="NZ_WKKI01000007.1"/>
</dbReference>
<dbReference type="Proteomes" id="UP000448867">
    <property type="component" value="Unassembled WGS sequence"/>
</dbReference>
<name>A0A7X2IXS8_9BACI</name>
<dbReference type="InterPro" id="IPR001537">
    <property type="entry name" value="SpoU_MeTrfase"/>
</dbReference>
<dbReference type="InterPro" id="IPR029064">
    <property type="entry name" value="Ribosomal_eL30-like_sf"/>
</dbReference>
<organism evidence="5 6">
    <name type="scientific">Metabacillus lacus</name>
    <dbReference type="NCBI Taxonomy" id="1983721"/>
    <lineage>
        <taxon>Bacteria</taxon>
        <taxon>Bacillati</taxon>
        <taxon>Bacillota</taxon>
        <taxon>Bacilli</taxon>
        <taxon>Bacillales</taxon>
        <taxon>Bacillaceae</taxon>
        <taxon>Metabacillus</taxon>
    </lineage>
</organism>
<keyword evidence="3 5" id="KW-0808">Transferase</keyword>
<dbReference type="InterPro" id="IPR013123">
    <property type="entry name" value="SpoU_subst-bd"/>
</dbReference>
<dbReference type="InterPro" id="IPR029026">
    <property type="entry name" value="tRNA_m1G_MTases_N"/>
</dbReference>
<reference evidence="5 6" key="1">
    <citation type="submission" date="2019-11" db="EMBL/GenBank/DDBJ databases">
        <title>Bacillus lacus genome.</title>
        <authorList>
            <person name="Allen C.J."/>
            <person name="Newman J.D."/>
        </authorList>
    </citation>
    <scope>NUCLEOTIDE SEQUENCE [LARGE SCALE GENOMIC DNA]</scope>
    <source>
        <strain evidence="5 6">KCTC 33946</strain>
    </source>
</reference>
<sequence>MKRIESVNNPTVKGWKKLHTKKERDVSRSFLVEGFHLVEEALKKKEQILELIIEENTAIPRSWDISGLEVVYVTKQVMAAISDTETPQGAAAVVEHLAVSSPSNWQRLLIADAIQDPGNLGTMIRTADAAGMDGIFIGSGCVDIYNSKTVRSSQGSIFHLAHFKGEIVEHIDNFKANGISVYGTALQGGHPYQQVEPAEKFALIIGNEGKGIQPELLQQTDKNLYIPIYGKAESLNAGIAAGILLYHLRG</sequence>
<accession>A0A7X2IXS8</accession>
<protein>
    <submittedName>
        <fullName evidence="5">RNA methyltransferase</fullName>
    </submittedName>
</protein>
<dbReference type="CDD" id="cd18095">
    <property type="entry name" value="SpoU-like_rRNA-MTase"/>
    <property type="match status" value="1"/>
</dbReference>
<dbReference type="GO" id="GO:0003723">
    <property type="term" value="F:RNA binding"/>
    <property type="evidence" value="ECO:0007669"/>
    <property type="project" value="InterPro"/>
</dbReference>
<dbReference type="SUPFAM" id="SSF75217">
    <property type="entry name" value="alpha/beta knot"/>
    <property type="match status" value="1"/>
</dbReference>
<dbReference type="Pfam" id="PF22435">
    <property type="entry name" value="MRM3-like_sub_bind"/>
    <property type="match status" value="1"/>
</dbReference>
<dbReference type="InterPro" id="IPR029028">
    <property type="entry name" value="Alpha/beta_knot_MTases"/>
</dbReference>
<comment type="caution">
    <text evidence="5">The sequence shown here is derived from an EMBL/GenBank/DDBJ whole genome shotgun (WGS) entry which is preliminary data.</text>
</comment>
<dbReference type="GO" id="GO:0006396">
    <property type="term" value="P:RNA processing"/>
    <property type="evidence" value="ECO:0007669"/>
    <property type="project" value="InterPro"/>
</dbReference>
<dbReference type="InterPro" id="IPR053888">
    <property type="entry name" value="MRM3-like_sub_bind"/>
</dbReference>
<dbReference type="AlphaFoldDB" id="A0A7X2IXS8"/>
<dbReference type="PANTHER" id="PTHR43191:SF2">
    <property type="entry name" value="RRNA METHYLTRANSFERASE 3, MITOCHONDRIAL"/>
    <property type="match status" value="1"/>
</dbReference>
<proteinExistence type="inferred from homology"/>
<dbReference type="InterPro" id="IPR051259">
    <property type="entry name" value="rRNA_Methyltransferase"/>
</dbReference>
<keyword evidence="2 5" id="KW-0489">Methyltransferase</keyword>
<dbReference type="PANTHER" id="PTHR43191">
    <property type="entry name" value="RRNA METHYLTRANSFERASE 3"/>
    <property type="match status" value="1"/>
</dbReference>
<evidence type="ECO:0000256" key="2">
    <source>
        <dbReference type="ARBA" id="ARBA00022603"/>
    </source>
</evidence>
<dbReference type="Pfam" id="PF00588">
    <property type="entry name" value="SpoU_methylase"/>
    <property type="match status" value="1"/>
</dbReference>
<dbReference type="Gene3D" id="3.30.1330.30">
    <property type="match status" value="1"/>
</dbReference>
<dbReference type="GO" id="GO:0005737">
    <property type="term" value="C:cytoplasm"/>
    <property type="evidence" value="ECO:0007669"/>
    <property type="project" value="UniProtKB-ARBA"/>
</dbReference>
<dbReference type="GO" id="GO:0008173">
    <property type="term" value="F:RNA methyltransferase activity"/>
    <property type="evidence" value="ECO:0007669"/>
    <property type="project" value="InterPro"/>
</dbReference>
<evidence type="ECO:0000256" key="3">
    <source>
        <dbReference type="ARBA" id="ARBA00022679"/>
    </source>
</evidence>
<dbReference type="SUPFAM" id="SSF55315">
    <property type="entry name" value="L30e-like"/>
    <property type="match status" value="1"/>
</dbReference>
<evidence type="ECO:0000313" key="6">
    <source>
        <dbReference type="Proteomes" id="UP000448867"/>
    </source>
</evidence>
<evidence type="ECO:0000313" key="5">
    <source>
        <dbReference type="EMBL" id="MRX71791.1"/>
    </source>
</evidence>
<comment type="similarity">
    <text evidence="1">Belongs to the class IV-like SAM-binding methyltransferase superfamily. RNA methyltransferase TrmH family.</text>
</comment>
<dbReference type="Gene3D" id="3.40.1280.10">
    <property type="match status" value="1"/>
</dbReference>
<gene>
    <name evidence="5" type="ORF">GJU40_06320</name>
</gene>